<dbReference type="RefSeq" id="WP_042642108.1">
    <property type="nucleotide sequence ID" value="NZ_CDDF01000011.1"/>
</dbReference>
<comment type="caution">
    <text evidence="2">The sequence shown here is derived from an EMBL/GenBank/DDBJ whole genome shotgun (WGS) entry which is preliminary data.</text>
</comment>
<evidence type="ECO:0000313" key="3">
    <source>
        <dbReference type="Proteomes" id="UP001596132"/>
    </source>
</evidence>
<keyword evidence="1" id="KW-0472">Membrane</keyword>
<reference evidence="3" key="1">
    <citation type="journal article" date="2019" name="Int. J. Syst. Evol. Microbiol.">
        <title>The Global Catalogue of Microorganisms (GCM) 10K type strain sequencing project: providing services to taxonomists for standard genome sequencing and annotation.</title>
        <authorList>
            <consortium name="The Broad Institute Genomics Platform"/>
            <consortium name="The Broad Institute Genome Sequencing Center for Infectious Disease"/>
            <person name="Wu L."/>
            <person name="Ma J."/>
        </authorList>
    </citation>
    <scope>NUCLEOTIDE SEQUENCE [LARGE SCALE GENOMIC DNA]</scope>
    <source>
        <strain evidence="3">KCTC 15012</strain>
    </source>
</reference>
<evidence type="ECO:0000256" key="1">
    <source>
        <dbReference type="SAM" id="Phobius"/>
    </source>
</evidence>
<sequence length="67" mass="7384">MWLLLAIGSMVLALKASSVSFTLALIPFAIGIWCFSKSNRESLETFMAFAFIIVLIGFAVNVLISIW</sequence>
<organism evidence="2 3">
    <name type="scientific">Aeromonas eucrenophila</name>
    <dbReference type="NCBI Taxonomy" id="649"/>
    <lineage>
        <taxon>Bacteria</taxon>
        <taxon>Pseudomonadati</taxon>
        <taxon>Pseudomonadota</taxon>
        <taxon>Gammaproteobacteria</taxon>
        <taxon>Aeromonadales</taxon>
        <taxon>Aeromonadaceae</taxon>
        <taxon>Aeromonas</taxon>
    </lineage>
</organism>
<proteinExistence type="predicted"/>
<feature type="transmembrane region" description="Helical" evidence="1">
    <location>
        <begin position="46"/>
        <end position="66"/>
    </location>
</feature>
<dbReference type="Proteomes" id="UP001596132">
    <property type="component" value="Unassembled WGS sequence"/>
</dbReference>
<protein>
    <submittedName>
        <fullName evidence="2">Uncharacterized protein</fullName>
    </submittedName>
</protein>
<name>A0ABW0YDD2_9GAMM</name>
<dbReference type="EMBL" id="JBHSPP010000017">
    <property type="protein sequence ID" value="MFC5707635.1"/>
    <property type="molecule type" value="Genomic_DNA"/>
</dbReference>
<gene>
    <name evidence="2" type="ORF">ACFPVW_16585</name>
</gene>
<evidence type="ECO:0000313" key="2">
    <source>
        <dbReference type="EMBL" id="MFC5707635.1"/>
    </source>
</evidence>
<keyword evidence="1" id="KW-0812">Transmembrane</keyword>
<keyword evidence="3" id="KW-1185">Reference proteome</keyword>
<keyword evidence="1" id="KW-1133">Transmembrane helix</keyword>
<accession>A0ABW0YDD2</accession>